<proteinExistence type="predicted"/>
<dbReference type="AlphaFoldDB" id="A0A4Q1CNJ4"/>
<feature type="signal peptide" evidence="1">
    <location>
        <begin position="1"/>
        <end position="23"/>
    </location>
</feature>
<evidence type="ECO:0000313" key="3">
    <source>
        <dbReference type="EMBL" id="RXK62281.1"/>
    </source>
</evidence>
<organism evidence="3 4">
    <name type="scientific">Lacibacter luteus</name>
    <dbReference type="NCBI Taxonomy" id="2508719"/>
    <lineage>
        <taxon>Bacteria</taxon>
        <taxon>Pseudomonadati</taxon>
        <taxon>Bacteroidota</taxon>
        <taxon>Chitinophagia</taxon>
        <taxon>Chitinophagales</taxon>
        <taxon>Chitinophagaceae</taxon>
        <taxon>Lacibacter</taxon>
    </lineage>
</organism>
<comment type="caution">
    <text evidence="3">The sequence shown here is derived from an EMBL/GenBank/DDBJ whole genome shotgun (WGS) entry which is preliminary data.</text>
</comment>
<dbReference type="InterPro" id="IPR003961">
    <property type="entry name" value="FN3_dom"/>
</dbReference>
<dbReference type="EMBL" id="SDHW01000001">
    <property type="protein sequence ID" value="RXK62281.1"/>
    <property type="molecule type" value="Genomic_DNA"/>
</dbReference>
<sequence>MKHSTLICVLLTLLITATNPSFSQCSNSGFKFPATVNNNTSSGIFSWGSVTNIVSSDNLEATAGYTLGLFASAQSNNLLSQNFNIAIPAAVTICGIEVQIECDADGLGILGTSVKDQTVQLLKAGSLVGTNKAKTSSWSGSEAVVTYGSNTDLWGTTWTSAEVNSADFGVALAIQINSGAAGAFLNADIDAVTVNVYYQHIALPKNIESFNAVQKNNTVQLNWKLEKDHKTKEISLERSLSASDWQEIAHFNSAKNNQEQTDFEASDLYPSTSNNYRLKITDINGNSSYSASINVKVKPVNDVLISTNSQKKAVVITSCKPIAYCNVYNSFGVLLKTIRCPNSVLQTEIPFNQLPDGYVLIQACTETARESRQLFVQK</sequence>
<dbReference type="InterPro" id="IPR013783">
    <property type="entry name" value="Ig-like_fold"/>
</dbReference>
<dbReference type="Gene3D" id="2.60.40.10">
    <property type="entry name" value="Immunoglobulins"/>
    <property type="match status" value="1"/>
</dbReference>
<protein>
    <recommendedName>
        <fullName evidence="2">Fibronectin type-III domain-containing protein</fullName>
    </recommendedName>
</protein>
<dbReference type="OrthoDB" id="643861at2"/>
<evidence type="ECO:0000256" key="1">
    <source>
        <dbReference type="SAM" id="SignalP"/>
    </source>
</evidence>
<evidence type="ECO:0000313" key="4">
    <source>
        <dbReference type="Proteomes" id="UP000290204"/>
    </source>
</evidence>
<dbReference type="PROSITE" id="PS50853">
    <property type="entry name" value="FN3"/>
    <property type="match status" value="1"/>
</dbReference>
<dbReference type="Proteomes" id="UP000290204">
    <property type="component" value="Unassembled WGS sequence"/>
</dbReference>
<feature type="domain" description="Fibronectin type-III" evidence="2">
    <location>
        <begin position="203"/>
        <end position="300"/>
    </location>
</feature>
<name>A0A4Q1CNJ4_9BACT</name>
<accession>A0A4Q1CNJ4</accession>
<dbReference type="RefSeq" id="WP_129129652.1">
    <property type="nucleotide sequence ID" value="NZ_SDHW01000001.1"/>
</dbReference>
<evidence type="ECO:0000259" key="2">
    <source>
        <dbReference type="PROSITE" id="PS50853"/>
    </source>
</evidence>
<reference evidence="3 4" key="1">
    <citation type="submission" date="2019-01" db="EMBL/GenBank/DDBJ databases">
        <title>Lacibacter sp. strain TTM-7.</title>
        <authorList>
            <person name="Chen W.-M."/>
        </authorList>
    </citation>
    <scope>NUCLEOTIDE SEQUENCE [LARGE SCALE GENOMIC DNA]</scope>
    <source>
        <strain evidence="3 4">TTM-7</strain>
    </source>
</reference>
<keyword evidence="4" id="KW-1185">Reference proteome</keyword>
<feature type="chain" id="PRO_5020399558" description="Fibronectin type-III domain-containing protein" evidence="1">
    <location>
        <begin position="24"/>
        <end position="378"/>
    </location>
</feature>
<keyword evidence="1" id="KW-0732">Signal</keyword>
<gene>
    <name evidence="3" type="ORF">ESA94_04525</name>
</gene>